<name>A0AAE3HBN4_9EURY</name>
<evidence type="ECO:0000259" key="1">
    <source>
        <dbReference type="Pfam" id="PF01022"/>
    </source>
</evidence>
<dbReference type="RefSeq" id="WP_256623119.1">
    <property type="nucleotide sequence ID" value="NZ_JTEO01000005.1"/>
</dbReference>
<dbReference type="Proteomes" id="UP001206983">
    <property type="component" value="Unassembled WGS sequence"/>
</dbReference>
<dbReference type="Gene3D" id="1.10.10.10">
    <property type="entry name" value="Winged helix-like DNA-binding domain superfamily/Winged helix DNA-binding domain"/>
    <property type="match status" value="1"/>
</dbReference>
<keyword evidence="3" id="KW-1185">Reference proteome</keyword>
<protein>
    <recommendedName>
        <fullName evidence="1">HTH arsR-type domain-containing protein</fullName>
    </recommendedName>
</protein>
<reference evidence="2 3" key="1">
    <citation type="journal article" date="2011" name="Appl. Environ. Microbiol.">
        <title>Methanogenic archaea isolated from Taiwan's Chelungpu fault.</title>
        <authorList>
            <person name="Wu S.Y."/>
            <person name="Lai M.C."/>
        </authorList>
    </citation>
    <scope>NUCLEOTIDE SEQUENCE [LARGE SCALE GENOMIC DNA]</scope>
    <source>
        <strain evidence="2 3">St545Mb</strain>
    </source>
</reference>
<dbReference type="AlphaFoldDB" id="A0AAE3HBN4"/>
<dbReference type="InterPro" id="IPR001845">
    <property type="entry name" value="HTH_ArsR_DNA-bd_dom"/>
</dbReference>
<dbReference type="PIRSF" id="PIRSF018357">
    <property type="entry name" value="Trans_reg_ArsR_prd"/>
    <property type="match status" value="1"/>
</dbReference>
<dbReference type="InterPro" id="IPR011991">
    <property type="entry name" value="ArsR-like_HTH"/>
</dbReference>
<dbReference type="Pfam" id="PF01022">
    <property type="entry name" value="HTH_5"/>
    <property type="match status" value="1"/>
</dbReference>
<dbReference type="InterPro" id="IPR036390">
    <property type="entry name" value="WH_DNA-bd_sf"/>
</dbReference>
<evidence type="ECO:0000313" key="3">
    <source>
        <dbReference type="Proteomes" id="UP001206983"/>
    </source>
</evidence>
<dbReference type="GO" id="GO:0003700">
    <property type="term" value="F:DNA-binding transcription factor activity"/>
    <property type="evidence" value="ECO:0007669"/>
    <property type="project" value="InterPro"/>
</dbReference>
<organism evidence="2 3">
    <name type="scientific">Methanolobus chelungpuianus</name>
    <dbReference type="NCBI Taxonomy" id="502115"/>
    <lineage>
        <taxon>Archaea</taxon>
        <taxon>Methanobacteriati</taxon>
        <taxon>Methanobacteriota</taxon>
        <taxon>Stenosarchaea group</taxon>
        <taxon>Methanomicrobia</taxon>
        <taxon>Methanosarcinales</taxon>
        <taxon>Methanosarcinaceae</taxon>
        <taxon>Methanolobus</taxon>
    </lineage>
</organism>
<proteinExistence type="predicted"/>
<gene>
    <name evidence="2" type="ORF">PV02_09115</name>
</gene>
<sequence length="258" mass="29276">MQKNRNETELQEKNYSEELAGIRAEISSLSQVVSRMLEQTNDQHLNMMCSEMRSDISRPLISYIIQDSKSALNSRMCTDCDRNEFCKAAFENLLQETALLLMDKTVDEEVLSQYEDRFEKLREFANTENCDSCTSQASEVFLKQLDLIRSLNGSGKNKADRAVPDSSEISDEVVSSICEPLANRQRLLMMRALSTGTKSFTELSRITGLRGGNLLFHLQKLTDSKLIGQKGERGDYFLTMRGHTTLRGLAELHRELKG</sequence>
<feature type="domain" description="HTH arsR-type" evidence="1">
    <location>
        <begin position="185"/>
        <end position="226"/>
    </location>
</feature>
<comment type="caution">
    <text evidence="2">The sequence shown here is derived from an EMBL/GenBank/DDBJ whole genome shotgun (WGS) entry which is preliminary data.</text>
</comment>
<dbReference type="InterPro" id="IPR016723">
    <property type="entry name" value="Tscrpt_reg_ArsR_prd"/>
</dbReference>
<dbReference type="InterPro" id="IPR036388">
    <property type="entry name" value="WH-like_DNA-bd_sf"/>
</dbReference>
<evidence type="ECO:0000313" key="2">
    <source>
        <dbReference type="EMBL" id="MCQ6963280.1"/>
    </source>
</evidence>
<dbReference type="EMBL" id="JTEO01000005">
    <property type="protein sequence ID" value="MCQ6963280.1"/>
    <property type="molecule type" value="Genomic_DNA"/>
</dbReference>
<accession>A0AAE3HBN4</accession>
<dbReference type="SUPFAM" id="SSF46785">
    <property type="entry name" value="Winged helix' DNA-binding domain"/>
    <property type="match status" value="1"/>
</dbReference>
<dbReference type="CDD" id="cd00090">
    <property type="entry name" value="HTH_ARSR"/>
    <property type="match status" value="1"/>
</dbReference>